<reference evidence="3 4" key="1">
    <citation type="submission" date="2017-01" db="EMBL/GenBank/DDBJ databases">
        <authorList>
            <person name="Mah S.A."/>
            <person name="Swanson W.J."/>
            <person name="Moy G.W."/>
            <person name="Vacquier V.D."/>
        </authorList>
    </citation>
    <scope>NUCLEOTIDE SEQUENCE [LARGE SCALE GENOMIC DNA]</scope>
    <source>
        <strain evidence="3 4">CPCC 203464</strain>
    </source>
</reference>
<evidence type="ECO:0008006" key="5">
    <source>
        <dbReference type="Google" id="ProtNLM"/>
    </source>
</evidence>
<feature type="region of interest" description="Disordered" evidence="1">
    <location>
        <begin position="167"/>
        <end position="213"/>
    </location>
</feature>
<feature type="transmembrane region" description="Helical" evidence="2">
    <location>
        <begin position="138"/>
        <end position="160"/>
    </location>
</feature>
<feature type="compositionally biased region" description="Low complexity" evidence="1">
    <location>
        <begin position="168"/>
        <end position="202"/>
    </location>
</feature>
<evidence type="ECO:0000256" key="1">
    <source>
        <dbReference type="SAM" id="MobiDB-lite"/>
    </source>
</evidence>
<keyword evidence="2" id="KW-1133">Transmembrane helix</keyword>
<dbReference type="STRING" id="1344003.SAMN05445060_0059"/>
<keyword evidence="2" id="KW-0812">Transmembrane</keyword>
<feature type="compositionally biased region" description="Basic and acidic residues" evidence="1">
    <location>
        <begin position="71"/>
        <end position="84"/>
    </location>
</feature>
<evidence type="ECO:0000313" key="3">
    <source>
        <dbReference type="EMBL" id="SIR61692.1"/>
    </source>
</evidence>
<dbReference type="InterPro" id="IPR038468">
    <property type="entry name" value="MmpS_C"/>
</dbReference>
<evidence type="ECO:0000313" key="4">
    <source>
        <dbReference type="Proteomes" id="UP000186218"/>
    </source>
</evidence>
<proteinExistence type="predicted"/>
<feature type="compositionally biased region" description="Polar residues" evidence="1">
    <location>
        <begin position="203"/>
        <end position="213"/>
    </location>
</feature>
<dbReference type="RefSeq" id="WP_076475512.1">
    <property type="nucleotide sequence ID" value="NZ_FTNT01000001.1"/>
</dbReference>
<keyword evidence="2" id="KW-0472">Membrane</keyword>
<dbReference type="AlphaFoldDB" id="A0A1N7CDN0"/>
<accession>A0A1N7CDN0</accession>
<dbReference type="Gene3D" id="2.60.40.2880">
    <property type="entry name" value="MmpS1-5, C-terminal soluble domain"/>
    <property type="match status" value="1"/>
</dbReference>
<evidence type="ECO:0000256" key="2">
    <source>
        <dbReference type="SAM" id="Phobius"/>
    </source>
</evidence>
<feature type="region of interest" description="Disordered" evidence="1">
    <location>
        <begin position="1"/>
        <end position="134"/>
    </location>
</feature>
<name>A0A1N7CDN0_9NOCA</name>
<gene>
    <name evidence="3" type="ORF">SAMN05445060_0059</name>
</gene>
<dbReference type="Proteomes" id="UP000186218">
    <property type="component" value="Unassembled WGS sequence"/>
</dbReference>
<sequence length="290" mass="31015">MTRGDDEDPDEQYWARPPGGGQGRPPSGPDGTRQFERPDQHGDEQYGDQPYPGARYQGDRPRYQGPGYRNPHYEDPRGGYDDTRAYSQADYSDPYGRGPEPQYGGYDNATYGTQGYADQGYGEQGGEPPKKGGGSKGLWIALAVVATIVVIALAVGFLAFGGHDNARTATASTAPTMTATQTDTPTETETPTTDETTQEPSTEAPTTAGGQTSTVEYRLSGDASVVALTYSVRDTTRVEALVALPFSRTVQVVGDPVMRGIVVRGSMTCEITRDGLPIARTTHAVGPFQC</sequence>
<dbReference type="EMBL" id="FTNT01000001">
    <property type="protein sequence ID" value="SIR61692.1"/>
    <property type="molecule type" value="Genomic_DNA"/>
</dbReference>
<protein>
    <recommendedName>
        <fullName evidence="5">MmpS family membrane protein</fullName>
    </recommendedName>
</protein>
<keyword evidence="4" id="KW-1185">Reference proteome</keyword>
<organism evidence="3 4">
    <name type="scientific">Williamsia sterculiae</name>
    <dbReference type="NCBI Taxonomy" id="1344003"/>
    <lineage>
        <taxon>Bacteria</taxon>
        <taxon>Bacillati</taxon>
        <taxon>Actinomycetota</taxon>
        <taxon>Actinomycetes</taxon>
        <taxon>Mycobacteriales</taxon>
        <taxon>Nocardiaceae</taxon>
        <taxon>Williamsia</taxon>
    </lineage>
</organism>
<feature type="compositionally biased region" description="Acidic residues" evidence="1">
    <location>
        <begin position="1"/>
        <end position="11"/>
    </location>
</feature>
<feature type="compositionally biased region" description="Basic and acidic residues" evidence="1">
    <location>
        <begin position="33"/>
        <end position="44"/>
    </location>
</feature>